<evidence type="ECO:0000256" key="2">
    <source>
        <dbReference type="ARBA" id="ARBA00003213"/>
    </source>
</evidence>
<keyword evidence="4 10" id="KW-0808">Transferase</keyword>
<comment type="catalytic activity">
    <reaction evidence="9 10 11">
        <text>adenosine(37) in tRNA + dimethylallyl diphosphate = N(6)-dimethylallyladenosine(37) in tRNA + diphosphate</text>
        <dbReference type="Rhea" id="RHEA:26482"/>
        <dbReference type="Rhea" id="RHEA-COMP:10162"/>
        <dbReference type="Rhea" id="RHEA-COMP:10375"/>
        <dbReference type="ChEBI" id="CHEBI:33019"/>
        <dbReference type="ChEBI" id="CHEBI:57623"/>
        <dbReference type="ChEBI" id="CHEBI:74411"/>
        <dbReference type="ChEBI" id="CHEBI:74415"/>
        <dbReference type="EC" id="2.5.1.75"/>
    </reaction>
</comment>
<sequence length="306" mass="35310">MQQNPLIIILGPTASGKTKLAVRLAAELGGEIISADSRQVYQGMDIGTGKDLAEYQYSGQVIPYHLIDIRRAGEKYNVNEFKEDFFKVFEDISDRKRLPILCGGTGMYIHSLLQQQDYTAIPADESLRARLAQYDIQQLRSLLLEYPEELVMKADQSSHKRLIRAIEIGEFLKENLLISKERPLFNPVVIGLTSDISLRKKRIYERLEARLSAGLVTEVKNLLENGVPRETLEYYGLEYKFVSWYLHNELTLAELEERLLIAIYQFAKRQMTFFRKMEKDGVKIHWLDTDQGIEAVRYSITKIIDL</sequence>
<evidence type="ECO:0000256" key="3">
    <source>
        <dbReference type="ARBA" id="ARBA00005842"/>
    </source>
</evidence>
<comment type="cofactor">
    <cofactor evidence="1 10">
        <name>Mg(2+)</name>
        <dbReference type="ChEBI" id="CHEBI:18420"/>
    </cofactor>
</comment>
<keyword evidence="8 10" id="KW-0460">Magnesium</keyword>
<dbReference type="Proteomes" id="UP000293347">
    <property type="component" value="Unassembled WGS sequence"/>
</dbReference>
<reference evidence="14 15" key="1">
    <citation type="submission" date="2019-02" db="EMBL/GenBank/DDBJ databases">
        <title>Pedobacter sp. RP-1-14 sp. nov., isolated from Arctic soil.</title>
        <authorList>
            <person name="Dahal R.H."/>
        </authorList>
    </citation>
    <scope>NUCLEOTIDE SEQUENCE [LARGE SCALE GENOMIC DNA]</scope>
    <source>
        <strain evidence="14 15">RP-1-14</strain>
    </source>
</reference>
<comment type="similarity">
    <text evidence="3 10 13">Belongs to the IPP transferase family.</text>
</comment>
<evidence type="ECO:0000256" key="1">
    <source>
        <dbReference type="ARBA" id="ARBA00001946"/>
    </source>
</evidence>
<comment type="subunit">
    <text evidence="10">Monomer.</text>
</comment>
<dbReference type="Gene3D" id="3.40.50.300">
    <property type="entry name" value="P-loop containing nucleotide triphosphate hydrolases"/>
    <property type="match status" value="1"/>
</dbReference>
<evidence type="ECO:0000256" key="4">
    <source>
        <dbReference type="ARBA" id="ARBA00022679"/>
    </source>
</evidence>
<dbReference type="NCBIfam" id="TIGR00174">
    <property type="entry name" value="miaA"/>
    <property type="match status" value="1"/>
</dbReference>
<feature type="binding site" evidence="10">
    <location>
        <begin position="11"/>
        <end position="18"/>
    </location>
    <ligand>
        <name>ATP</name>
        <dbReference type="ChEBI" id="CHEBI:30616"/>
    </ligand>
</feature>
<evidence type="ECO:0000256" key="8">
    <source>
        <dbReference type="ARBA" id="ARBA00022842"/>
    </source>
</evidence>
<accession>A0A4R0NM38</accession>
<dbReference type="AlphaFoldDB" id="A0A4R0NM38"/>
<dbReference type="EC" id="2.5.1.75" evidence="10"/>
<keyword evidence="6 10" id="KW-0547">Nucleotide-binding</keyword>
<evidence type="ECO:0000313" key="15">
    <source>
        <dbReference type="Proteomes" id="UP000293347"/>
    </source>
</evidence>
<keyword evidence="15" id="KW-1185">Reference proteome</keyword>
<comment type="caution">
    <text evidence="14">The sequence shown here is derived from an EMBL/GenBank/DDBJ whole genome shotgun (WGS) entry which is preliminary data.</text>
</comment>
<evidence type="ECO:0000256" key="9">
    <source>
        <dbReference type="ARBA" id="ARBA00049563"/>
    </source>
</evidence>
<dbReference type="PANTHER" id="PTHR11088">
    <property type="entry name" value="TRNA DIMETHYLALLYLTRANSFERASE"/>
    <property type="match status" value="1"/>
</dbReference>
<proteinExistence type="inferred from homology"/>
<evidence type="ECO:0000256" key="11">
    <source>
        <dbReference type="RuleBase" id="RU003783"/>
    </source>
</evidence>
<evidence type="ECO:0000256" key="5">
    <source>
        <dbReference type="ARBA" id="ARBA00022694"/>
    </source>
</evidence>
<protein>
    <recommendedName>
        <fullName evidence="10">tRNA dimethylallyltransferase</fullName>
        <ecNumber evidence="10">2.5.1.75</ecNumber>
    </recommendedName>
    <alternativeName>
        <fullName evidence="10">Dimethylallyl diphosphate:tRNA dimethylallyltransferase</fullName>
        <shortName evidence="10">DMAPP:tRNA dimethylallyltransferase</shortName>
        <shortName evidence="10">DMATase</shortName>
    </alternativeName>
    <alternativeName>
        <fullName evidence="10">Isopentenyl-diphosphate:tRNA isopentenyltransferase</fullName>
        <shortName evidence="10">IPP transferase</shortName>
        <shortName evidence="10">IPPT</shortName>
        <shortName evidence="10">IPTase</shortName>
    </alternativeName>
</protein>
<dbReference type="SUPFAM" id="SSF52540">
    <property type="entry name" value="P-loop containing nucleoside triphosphate hydrolases"/>
    <property type="match status" value="2"/>
</dbReference>
<dbReference type="InterPro" id="IPR027417">
    <property type="entry name" value="P-loop_NTPase"/>
</dbReference>
<feature type="site" description="Interaction with substrate tRNA" evidence="10">
    <location>
        <position position="128"/>
    </location>
</feature>
<evidence type="ECO:0000256" key="13">
    <source>
        <dbReference type="RuleBase" id="RU003785"/>
    </source>
</evidence>
<dbReference type="GO" id="GO:0005524">
    <property type="term" value="F:ATP binding"/>
    <property type="evidence" value="ECO:0007669"/>
    <property type="project" value="UniProtKB-UniRule"/>
</dbReference>
<evidence type="ECO:0000256" key="7">
    <source>
        <dbReference type="ARBA" id="ARBA00022840"/>
    </source>
</evidence>
<evidence type="ECO:0000256" key="12">
    <source>
        <dbReference type="RuleBase" id="RU003784"/>
    </source>
</evidence>
<keyword evidence="5 10" id="KW-0819">tRNA processing</keyword>
<gene>
    <name evidence="10 14" type="primary">miaA</name>
    <name evidence="14" type="ORF">EZ437_13495</name>
</gene>
<dbReference type="InterPro" id="IPR039657">
    <property type="entry name" value="Dimethylallyltransferase"/>
</dbReference>
<feature type="site" description="Interaction with substrate tRNA" evidence="10">
    <location>
        <position position="105"/>
    </location>
</feature>
<feature type="region of interest" description="Interaction with substrate tRNA" evidence="10">
    <location>
        <begin position="36"/>
        <end position="39"/>
    </location>
</feature>
<comment type="caution">
    <text evidence="10">Lacks conserved residue(s) required for the propagation of feature annotation.</text>
</comment>
<dbReference type="EMBL" id="SJSL01000002">
    <property type="protein sequence ID" value="TCD01726.1"/>
    <property type="molecule type" value="Genomic_DNA"/>
</dbReference>
<dbReference type="GO" id="GO:0006400">
    <property type="term" value="P:tRNA modification"/>
    <property type="evidence" value="ECO:0007669"/>
    <property type="project" value="TreeGrafter"/>
</dbReference>
<dbReference type="OrthoDB" id="9776390at2"/>
<organism evidence="14 15">
    <name type="scientific">Pedobacter psychroterrae</name>
    <dbReference type="NCBI Taxonomy" id="2530453"/>
    <lineage>
        <taxon>Bacteria</taxon>
        <taxon>Pseudomonadati</taxon>
        <taxon>Bacteroidota</taxon>
        <taxon>Sphingobacteriia</taxon>
        <taxon>Sphingobacteriales</taxon>
        <taxon>Sphingobacteriaceae</taxon>
        <taxon>Pedobacter</taxon>
    </lineage>
</organism>
<evidence type="ECO:0000256" key="10">
    <source>
        <dbReference type="HAMAP-Rule" id="MF_00185"/>
    </source>
</evidence>
<comment type="function">
    <text evidence="2 10 12">Catalyzes the transfer of a dimethylallyl group onto the adenine at position 37 in tRNAs that read codons beginning with uridine, leading to the formation of N6-(dimethylallyl)adenosine (i(6)A).</text>
</comment>
<dbReference type="HAMAP" id="MF_00185">
    <property type="entry name" value="IPP_trans"/>
    <property type="match status" value="1"/>
</dbReference>
<dbReference type="Pfam" id="PF01715">
    <property type="entry name" value="IPPT"/>
    <property type="match status" value="1"/>
</dbReference>
<name>A0A4R0NM38_9SPHI</name>
<feature type="binding site" evidence="10">
    <location>
        <begin position="13"/>
        <end position="18"/>
    </location>
    <ligand>
        <name>substrate</name>
    </ligand>
</feature>
<keyword evidence="7 10" id="KW-0067">ATP-binding</keyword>
<dbReference type="InterPro" id="IPR018022">
    <property type="entry name" value="IPT"/>
</dbReference>
<dbReference type="PANTHER" id="PTHR11088:SF60">
    <property type="entry name" value="TRNA DIMETHYLALLYLTRANSFERASE"/>
    <property type="match status" value="1"/>
</dbReference>
<evidence type="ECO:0000256" key="6">
    <source>
        <dbReference type="ARBA" id="ARBA00022741"/>
    </source>
</evidence>
<dbReference type="GO" id="GO:0052381">
    <property type="term" value="F:tRNA dimethylallyltransferase activity"/>
    <property type="evidence" value="ECO:0007669"/>
    <property type="project" value="UniProtKB-UniRule"/>
</dbReference>
<dbReference type="RefSeq" id="WP_131596526.1">
    <property type="nucleotide sequence ID" value="NZ_SJSL01000002.1"/>
</dbReference>
<evidence type="ECO:0000313" key="14">
    <source>
        <dbReference type="EMBL" id="TCD01726.1"/>
    </source>
</evidence>